<dbReference type="EMBL" id="CAJFCJ010000001">
    <property type="protein sequence ID" value="CAD5111433.1"/>
    <property type="molecule type" value="Genomic_DNA"/>
</dbReference>
<feature type="compositionally biased region" description="Polar residues" evidence="7">
    <location>
        <begin position="32"/>
        <end position="45"/>
    </location>
</feature>
<dbReference type="PANTHER" id="PTHR11988:SF56">
    <property type="entry name" value="TRANSCRIPTION FACTOR CES-2"/>
    <property type="match status" value="1"/>
</dbReference>
<dbReference type="InterPro" id="IPR004827">
    <property type="entry name" value="bZIP"/>
</dbReference>
<dbReference type="CDD" id="cd14695">
    <property type="entry name" value="bZIP_HLF"/>
    <property type="match status" value="1"/>
</dbReference>
<keyword evidence="4" id="KW-0238">DNA-binding</keyword>
<dbReference type="SMART" id="SM00338">
    <property type="entry name" value="BRLZ"/>
    <property type="match status" value="1"/>
</dbReference>
<sequence length="205" mass="22574">MATSPAASDDMTSSDDAPLDFSMKKRRCETPPLSSSDSNSETASPATPILNGIDPTLLASSILASTNAATSRPFKSYPLSLGLYAIPGLLTQATEDMYAKFRDAATKSDDSTSPSSEDQQPSHNKASSRRRAAKSLPDTMKDQAYWERRRKNNEAAKRSRDARRAKEDEIAIRAAFLEQENLKLRVEVAALKNETTKLRHMLYNS</sequence>
<dbReference type="GO" id="GO:0000978">
    <property type="term" value="F:RNA polymerase II cis-regulatory region sequence-specific DNA binding"/>
    <property type="evidence" value="ECO:0007669"/>
    <property type="project" value="TreeGrafter"/>
</dbReference>
<dbReference type="GO" id="GO:0005634">
    <property type="term" value="C:nucleus"/>
    <property type="evidence" value="ECO:0007669"/>
    <property type="project" value="UniProtKB-SubCell"/>
</dbReference>
<keyword evidence="6" id="KW-0539">Nucleus</keyword>
<feature type="compositionally biased region" description="Polar residues" evidence="7">
    <location>
        <begin position="111"/>
        <end position="125"/>
    </location>
</feature>
<dbReference type="GO" id="GO:0000981">
    <property type="term" value="F:DNA-binding transcription factor activity, RNA polymerase II-specific"/>
    <property type="evidence" value="ECO:0007669"/>
    <property type="project" value="TreeGrafter"/>
</dbReference>
<gene>
    <name evidence="9" type="ORF">DGYR_LOCUS728</name>
</gene>
<dbReference type="InterPro" id="IPR046347">
    <property type="entry name" value="bZIP_sf"/>
</dbReference>
<dbReference type="InterPro" id="IPR040223">
    <property type="entry name" value="PAR_bZIP"/>
</dbReference>
<comment type="similarity">
    <text evidence="2">Belongs to the bZIP family. PAR subfamily.</text>
</comment>
<dbReference type="AlphaFoldDB" id="A0A7I8VA33"/>
<feature type="domain" description="BZIP" evidence="8">
    <location>
        <begin position="142"/>
        <end position="205"/>
    </location>
</feature>
<reference evidence="9 10" key="1">
    <citation type="submission" date="2020-08" db="EMBL/GenBank/DDBJ databases">
        <authorList>
            <person name="Hejnol A."/>
        </authorList>
    </citation>
    <scope>NUCLEOTIDE SEQUENCE [LARGE SCALE GENOMIC DNA]</scope>
</reference>
<dbReference type="PROSITE" id="PS50217">
    <property type="entry name" value="BZIP"/>
    <property type="match status" value="1"/>
</dbReference>
<dbReference type="SUPFAM" id="SSF57959">
    <property type="entry name" value="Leucine zipper domain"/>
    <property type="match status" value="1"/>
</dbReference>
<evidence type="ECO:0000256" key="3">
    <source>
        <dbReference type="ARBA" id="ARBA00023015"/>
    </source>
</evidence>
<evidence type="ECO:0000256" key="5">
    <source>
        <dbReference type="ARBA" id="ARBA00023163"/>
    </source>
</evidence>
<feature type="region of interest" description="Disordered" evidence="7">
    <location>
        <begin position="104"/>
        <end position="166"/>
    </location>
</feature>
<proteinExistence type="inferred from homology"/>
<evidence type="ECO:0000313" key="10">
    <source>
        <dbReference type="Proteomes" id="UP000549394"/>
    </source>
</evidence>
<dbReference type="FunFam" id="1.20.5.170:FF:000007">
    <property type="entry name" value="hepatic leukemia factor isoform X2"/>
    <property type="match status" value="1"/>
</dbReference>
<dbReference type="Pfam" id="PF07716">
    <property type="entry name" value="bZIP_2"/>
    <property type="match status" value="1"/>
</dbReference>
<feature type="region of interest" description="Disordered" evidence="7">
    <location>
        <begin position="1"/>
        <end position="51"/>
    </location>
</feature>
<feature type="compositionally biased region" description="Low complexity" evidence="7">
    <location>
        <begin position="1"/>
        <end position="16"/>
    </location>
</feature>
<evidence type="ECO:0000256" key="4">
    <source>
        <dbReference type="ARBA" id="ARBA00023125"/>
    </source>
</evidence>
<evidence type="ECO:0000256" key="6">
    <source>
        <dbReference type="ARBA" id="ARBA00023242"/>
    </source>
</evidence>
<name>A0A7I8VA33_9ANNE</name>
<evidence type="ECO:0000256" key="2">
    <source>
        <dbReference type="ARBA" id="ARBA00009208"/>
    </source>
</evidence>
<evidence type="ECO:0000256" key="7">
    <source>
        <dbReference type="SAM" id="MobiDB-lite"/>
    </source>
</evidence>
<dbReference type="OrthoDB" id="6151507at2759"/>
<dbReference type="Proteomes" id="UP000549394">
    <property type="component" value="Unassembled WGS sequence"/>
</dbReference>
<protein>
    <recommendedName>
        <fullName evidence="8">BZIP domain-containing protein</fullName>
    </recommendedName>
</protein>
<keyword evidence="3" id="KW-0805">Transcription regulation</keyword>
<keyword evidence="10" id="KW-1185">Reference proteome</keyword>
<comment type="subcellular location">
    <subcellularLocation>
        <location evidence="1">Nucleus</location>
    </subcellularLocation>
</comment>
<keyword evidence="5" id="KW-0804">Transcription</keyword>
<feature type="compositionally biased region" description="Basic and acidic residues" evidence="7">
    <location>
        <begin position="139"/>
        <end position="166"/>
    </location>
</feature>
<evidence type="ECO:0000313" key="9">
    <source>
        <dbReference type="EMBL" id="CAD5111433.1"/>
    </source>
</evidence>
<accession>A0A7I8VA33</accession>
<dbReference type="Gene3D" id="1.20.5.170">
    <property type="match status" value="1"/>
</dbReference>
<evidence type="ECO:0000256" key="1">
    <source>
        <dbReference type="ARBA" id="ARBA00004123"/>
    </source>
</evidence>
<comment type="caution">
    <text evidence="9">The sequence shown here is derived from an EMBL/GenBank/DDBJ whole genome shotgun (WGS) entry which is preliminary data.</text>
</comment>
<organism evidence="9 10">
    <name type="scientific">Dimorphilus gyrociliatus</name>
    <dbReference type="NCBI Taxonomy" id="2664684"/>
    <lineage>
        <taxon>Eukaryota</taxon>
        <taxon>Metazoa</taxon>
        <taxon>Spiralia</taxon>
        <taxon>Lophotrochozoa</taxon>
        <taxon>Annelida</taxon>
        <taxon>Polychaeta</taxon>
        <taxon>Polychaeta incertae sedis</taxon>
        <taxon>Dinophilidae</taxon>
        <taxon>Dimorphilus</taxon>
    </lineage>
</organism>
<evidence type="ECO:0000259" key="8">
    <source>
        <dbReference type="PROSITE" id="PS50217"/>
    </source>
</evidence>
<dbReference type="PANTHER" id="PTHR11988">
    <property type="entry name" value="THYROTROPH EMBRYONIC FACTOR RELATED"/>
    <property type="match status" value="1"/>
</dbReference>